<evidence type="ECO:0000313" key="3">
    <source>
        <dbReference type="EMBL" id="MDL2397474.1"/>
    </source>
</evidence>
<evidence type="ECO:0000256" key="2">
    <source>
        <dbReference type="SAM" id="MobiDB-lite"/>
    </source>
</evidence>
<gene>
    <name evidence="3" type="ORF">PY649_01080</name>
</gene>
<evidence type="ECO:0000256" key="1">
    <source>
        <dbReference type="SAM" id="Coils"/>
    </source>
</evidence>
<dbReference type="RefSeq" id="WP_285866232.1">
    <property type="nucleotide sequence ID" value="NZ_JARFYM010000001.1"/>
</dbReference>
<feature type="coiled-coil region" evidence="1">
    <location>
        <begin position="12"/>
        <end position="39"/>
    </location>
</feature>
<accession>A0ABT7JRA7</accession>
<keyword evidence="1" id="KW-0175">Coiled coil</keyword>
<dbReference type="EMBL" id="JARFYM010000001">
    <property type="protein sequence ID" value="MDL2397474.1"/>
    <property type="molecule type" value="Genomic_DNA"/>
</dbReference>
<reference evidence="3" key="1">
    <citation type="submission" date="2023-06" db="EMBL/GenBank/DDBJ databases">
        <title>Phylogenetic Diversity of Rhizobium strains.</title>
        <authorList>
            <person name="Moura F.T."/>
            <person name="Helene L.C.F."/>
            <person name="Hungria M."/>
        </authorList>
    </citation>
    <scope>NUCLEOTIDE SEQUENCE</scope>
    <source>
        <strain evidence="3">CCGE526</strain>
    </source>
</reference>
<name>A0ABT7JRA7_9HYPH</name>
<organism evidence="3 4">
    <name type="scientific">Rhizobium mayense</name>
    <dbReference type="NCBI Taxonomy" id="1312184"/>
    <lineage>
        <taxon>Bacteria</taxon>
        <taxon>Pseudomonadati</taxon>
        <taxon>Pseudomonadota</taxon>
        <taxon>Alphaproteobacteria</taxon>
        <taxon>Hyphomicrobiales</taxon>
        <taxon>Rhizobiaceae</taxon>
        <taxon>Rhizobium/Agrobacterium group</taxon>
        <taxon>Rhizobium</taxon>
    </lineage>
</organism>
<keyword evidence="4" id="KW-1185">Reference proteome</keyword>
<feature type="region of interest" description="Disordered" evidence="2">
    <location>
        <begin position="40"/>
        <end position="62"/>
    </location>
</feature>
<protein>
    <submittedName>
        <fullName evidence="3">Uncharacterized protein</fullName>
    </submittedName>
</protein>
<sequence>MSALSNSLKKQNEFLQGEIERVANVVDDLAEQLAQARVQPEAKQEALVAPEYSAMRPADRQR</sequence>
<dbReference type="Proteomes" id="UP001172645">
    <property type="component" value="Unassembled WGS sequence"/>
</dbReference>
<proteinExistence type="predicted"/>
<evidence type="ECO:0000313" key="4">
    <source>
        <dbReference type="Proteomes" id="UP001172645"/>
    </source>
</evidence>
<comment type="caution">
    <text evidence="3">The sequence shown here is derived from an EMBL/GenBank/DDBJ whole genome shotgun (WGS) entry which is preliminary data.</text>
</comment>